<dbReference type="InterPro" id="IPR020846">
    <property type="entry name" value="MFS_dom"/>
</dbReference>
<keyword evidence="11" id="KW-1185">Reference proteome</keyword>
<dbReference type="InterPro" id="IPR004638">
    <property type="entry name" value="EmrB-like"/>
</dbReference>
<evidence type="ECO:0000256" key="2">
    <source>
        <dbReference type="ARBA" id="ARBA00008537"/>
    </source>
</evidence>
<feature type="transmembrane region" description="Helical" evidence="8">
    <location>
        <begin position="237"/>
        <end position="258"/>
    </location>
</feature>
<keyword evidence="6 8" id="KW-1133">Transmembrane helix</keyword>
<feature type="transmembrane region" description="Helical" evidence="8">
    <location>
        <begin position="146"/>
        <end position="167"/>
    </location>
</feature>
<evidence type="ECO:0000313" key="11">
    <source>
        <dbReference type="Proteomes" id="UP001196565"/>
    </source>
</evidence>
<name>A0ABS7A4I0_9PROT</name>
<feature type="transmembrane region" description="Helical" evidence="8">
    <location>
        <begin position="87"/>
        <end position="106"/>
    </location>
</feature>
<dbReference type="CDD" id="cd17503">
    <property type="entry name" value="MFS_LmrB_MDR_like"/>
    <property type="match status" value="1"/>
</dbReference>
<keyword evidence="7 8" id="KW-0472">Membrane</keyword>
<dbReference type="InterPro" id="IPR011701">
    <property type="entry name" value="MFS"/>
</dbReference>
<dbReference type="PANTHER" id="PTHR42718:SF9">
    <property type="entry name" value="MAJOR FACILITATOR SUPERFAMILY MULTIDRUG TRANSPORTER MFSC"/>
    <property type="match status" value="1"/>
</dbReference>
<protein>
    <submittedName>
        <fullName evidence="10">DHA2 family efflux MFS transporter permease subunit</fullName>
    </submittedName>
</protein>
<dbReference type="SUPFAM" id="SSF103473">
    <property type="entry name" value="MFS general substrate transporter"/>
    <property type="match status" value="1"/>
</dbReference>
<evidence type="ECO:0000256" key="6">
    <source>
        <dbReference type="ARBA" id="ARBA00022989"/>
    </source>
</evidence>
<keyword evidence="3" id="KW-0813">Transport</keyword>
<dbReference type="PANTHER" id="PTHR42718">
    <property type="entry name" value="MAJOR FACILITATOR SUPERFAMILY MULTIDRUG TRANSPORTER MFSC"/>
    <property type="match status" value="1"/>
</dbReference>
<dbReference type="PROSITE" id="PS50850">
    <property type="entry name" value="MFS"/>
    <property type="match status" value="1"/>
</dbReference>
<reference evidence="10 11" key="1">
    <citation type="submission" date="2021-07" db="EMBL/GenBank/DDBJ databases">
        <authorList>
            <person name="So Y."/>
        </authorList>
    </citation>
    <scope>NUCLEOTIDE SEQUENCE [LARGE SCALE GENOMIC DNA]</scope>
    <source>
        <strain evidence="10 11">HJA6</strain>
    </source>
</reference>
<dbReference type="RefSeq" id="WP_219761839.1">
    <property type="nucleotide sequence ID" value="NZ_JAHYBZ010000002.1"/>
</dbReference>
<dbReference type="Proteomes" id="UP001196565">
    <property type="component" value="Unassembled WGS sequence"/>
</dbReference>
<dbReference type="EMBL" id="JAHYBZ010000002">
    <property type="protein sequence ID" value="MBW6397212.1"/>
    <property type="molecule type" value="Genomic_DNA"/>
</dbReference>
<evidence type="ECO:0000256" key="1">
    <source>
        <dbReference type="ARBA" id="ARBA00004651"/>
    </source>
</evidence>
<keyword evidence="5 8" id="KW-0812">Transmembrane</keyword>
<feature type="transmembrane region" description="Helical" evidence="8">
    <location>
        <begin position="306"/>
        <end position="328"/>
    </location>
</feature>
<evidence type="ECO:0000256" key="4">
    <source>
        <dbReference type="ARBA" id="ARBA00022475"/>
    </source>
</evidence>
<organism evidence="10 11">
    <name type="scientific">Roseomonas alba</name>
    <dbReference type="NCBI Taxonomy" id="2846776"/>
    <lineage>
        <taxon>Bacteria</taxon>
        <taxon>Pseudomonadati</taxon>
        <taxon>Pseudomonadota</taxon>
        <taxon>Alphaproteobacteria</taxon>
        <taxon>Acetobacterales</taxon>
        <taxon>Roseomonadaceae</taxon>
        <taxon>Roseomonas</taxon>
    </lineage>
</organism>
<comment type="similarity">
    <text evidence="2">Belongs to the major facilitator superfamily. EmrB family.</text>
</comment>
<evidence type="ECO:0000256" key="8">
    <source>
        <dbReference type="SAM" id="Phobius"/>
    </source>
</evidence>
<evidence type="ECO:0000256" key="7">
    <source>
        <dbReference type="ARBA" id="ARBA00023136"/>
    </source>
</evidence>
<gene>
    <name evidence="10" type="ORF">KPL78_05090</name>
</gene>
<feature type="transmembrane region" description="Helical" evidence="8">
    <location>
        <begin position="173"/>
        <end position="194"/>
    </location>
</feature>
<feature type="transmembrane region" description="Helical" evidence="8">
    <location>
        <begin position="59"/>
        <end position="80"/>
    </location>
</feature>
<evidence type="ECO:0000256" key="3">
    <source>
        <dbReference type="ARBA" id="ARBA00022448"/>
    </source>
</evidence>
<comment type="subcellular location">
    <subcellularLocation>
        <location evidence="1">Cell membrane</location>
        <topology evidence="1">Multi-pass membrane protein</topology>
    </subcellularLocation>
</comment>
<dbReference type="NCBIfam" id="TIGR00711">
    <property type="entry name" value="efflux_EmrB"/>
    <property type="match status" value="1"/>
</dbReference>
<feature type="transmembrane region" description="Helical" evidence="8">
    <location>
        <begin position="484"/>
        <end position="501"/>
    </location>
</feature>
<dbReference type="Gene3D" id="1.20.1250.20">
    <property type="entry name" value="MFS general substrate transporter like domains"/>
    <property type="match status" value="1"/>
</dbReference>
<evidence type="ECO:0000259" key="9">
    <source>
        <dbReference type="PROSITE" id="PS50850"/>
    </source>
</evidence>
<proteinExistence type="inferred from homology"/>
<feature type="transmembrane region" description="Helical" evidence="8">
    <location>
        <begin position="279"/>
        <end position="300"/>
    </location>
</feature>
<feature type="transmembrane region" description="Helical" evidence="8">
    <location>
        <begin position="112"/>
        <end position="134"/>
    </location>
</feature>
<comment type="caution">
    <text evidence="10">The sequence shown here is derived from an EMBL/GenBank/DDBJ whole genome shotgun (WGS) entry which is preliminary data.</text>
</comment>
<feature type="transmembrane region" description="Helical" evidence="8">
    <location>
        <begin position="206"/>
        <end position="225"/>
    </location>
</feature>
<accession>A0ABS7A4I0</accession>
<evidence type="ECO:0000256" key="5">
    <source>
        <dbReference type="ARBA" id="ARBA00022692"/>
    </source>
</evidence>
<dbReference type="InterPro" id="IPR036259">
    <property type="entry name" value="MFS_trans_sf"/>
</dbReference>
<feature type="transmembrane region" description="Helical" evidence="8">
    <location>
        <begin position="340"/>
        <end position="356"/>
    </location>
</feature>
<feature type="transmembrane region" description="Helical" evidence="8">
    <location>
        <begin position="368"/>
        <end position="392"/>
    </location>
</feature>
<dbReference type="Pfam" id="PF07690">
    <property type="entry name" value="MFS_1"/>
    <property type="match status" value="1"/>
</dbReference>
<sequence>MSAATTAVAAPASAEPNRALITVCAMAATLMQALDGTIANVALPYMQGGLSSTADQVTWVLTSYIVAAAIMTSPVGALAARYGRKRIFLVSVGGFTFASLLCGAAQSLEQMVLFRLLQGAFGAALVPLSQATMLDIYPPARRGSAMAVWGMGVMLGPILGPTLGGWLTESYNWRWVFYVNLPVGLFAFAGLWIFLREDRPAHARSFDWFGFTALSLGIGALQLMLDRGQREDWFTSTEILIEAGLAALGLWLFLVHLLTAERPFIPPRIFKDLNFLSAFFMMFVVGAILFSTSALLAPYLQTLGGYPVFDAGLVMAPRGVGTMAAMMVAGRLADRVDPRMLMLFGVGVIAWTMWDMTGWTPDLSQHQLMLVTAAQGFGLGFIFIPLQVVAFATLPPEMRTDGTALTSLVRNIGSAIGISTTIAVLEHDTQVLHAEIAGNVGPLNRMLHLSGVSQYWDPTTTAGAAMLNDEVTRQAQIMAYANDFHLLLLLCIPTAALVLMMRRPGGPRPAADPAHAAMD</sequence>
<evidence type="ECO:0000313" key="10">
    <source>
        <dbReference type="EMBL" id="MBW6397212.1"/>
    </source>
</evidence>
<keyword evidence="4" id="KW-1003">Cell membrane</keyword>
<dbReference type="Gene3D" id="1.20.1720.10">
    <property type="entry name" value="Multidrug resistance protein D"/>
    <property type="match status" value="1"/>
</dbReference>
<feature type="domain" description="Major facilitator superfamily (MFS) profile" evidence="9">
    <location>
        <begin position="21"/>
        <end position="506"/>
    </location>
</feature>